<evidence type="ECO:0000313" key="6">
    <source>
        <dbReference type="EMBL" id="RNE49630.1"/>
    </source>
</evidence>
<keyword evidence="7" id="KW-1185">Reference proteome</keyword>
<evidence type="ECO:0000313" key="7">
    <source>
        <dbReference type="Proteomes" id="UP000266975"/>
    </source>
</evidence>
<dbReference type="InterPro" id="IPR029058">
    <property type="entry name" value="AB_hydrolase_fold"/>
</dbReference>
<evidence type="ECO:0000256" key="5">
    <source>
        <dbReference type="SAM" id="SignalP"/>
    </source>
</evidence>
<dbReference type="Proteomes" id="UP000266975">
    <property type="component" value="Unassembled WGS sequence"/>
</dbReference>
<dbReference type="AlphaFoldDB" id="A0A3M8K8Y7"/>
<name>A0A3M8K8Y7_9CORY</name>
<dbReference type="RefSeq" id="WP_123047677.1">
    <property type="nucleotide sequence ID" value="NZ_PTJO01000003.1"/>
</dbReference>
<comment type="caution">
    <text evidence="6">The sequence shown here is derived from an EMBL/GenBank/DDBJ whole genome shotgun (WGS) entry which is preliminary data.</text>
</comment>
<keyword evidence="5" id="KW-0732">Signal</keyword>
<dbReference type="EMBL" id="PTJO01000003">
    <property type="protein sequence ID" value="RNE49630.1"/>
    <property type="molecule type" value="Genomic_DNA"/>
</dbReference>
<keyword evidence="3" id="KW-0378">Hydrolase</keyword>
<feature type="chain" id="PRO_5018152387" description="Cutinase" evidence="5">
    <location>
        <begin position="28"/>
        <end position="311"/>
    </location>
</feature>
<proteinExistence type="inferred from homology"/>
<organism evidence="6 7">
    <name type="scientific">Corynebacterium alimapuense</name>
    <dbReference type="NCBI Taxonomy" id="1576874"/>
    <lineage>
        <taxon>Bacteria</taxon>
        <taxon>Bacillati</taxon>
        <taxon>Actinomycetota</taxon>
        <taxon>Actinomycetes</taxon>
        <taxon>Mycobacteriales</taxon>
        <taxon>Corynebacteriaceae</taxon>
        <taxon>Corynebacterium</taxon>
    </lineage>
</organism>
<keyword evidence="2" id="KW-0719">Serine esterase</keyword>
<dbReference type="Gene3D" id="3.40.50.1820">
    <property type="entry name" value="alpha/beta hydrolase"/>
    <property type="match status" value="1"/>
</dbReference>
<evidence type="ECO:0000256" key="4">
    <source>
        <dbReference type="ARBA" id="ARBA00023157"/>
    </source>
</evidence>
<evidence type="ECO:0008006" key="8">
    <source>
        <dbReference type="Google" id="ProtNLM"/>
    </source>
</evidence>
<dbReference type="SUPFAM" id="SSF53474">
    <property type="entry name" value="alpha/beta-Hydrolases"/>
    <property type="match status" value="1"/>
</dbReference>
<protein>
    <recommendedName>
        <fullName evidence="8">Cutinase</fullName>
    </recommendedName>
</protein>
<dbReference type="SMART" id="SM01110">
    <property type="entry name" value="Cutinase"/>
    <property type="match status" value="1"/>
</dbReference>
<accession>A0A3M8K8Y7</accession>
<comment type="similarity">
    <text evidence="1">Belongs to the cutinase family.</text>
</comment>
<evidence type="ECO:0000256" key="2">
    <source>
        <dbReference type="ARBA" id="ARBA00022487"/>
    </source>
</evidence>
<dbReference type="PANTHER" id="PTHR33630">
    <property type="entry name" value="CUTINASE RV1984C-RELATED-RELATED"/>
    <property type="match status" value="1"/>
</dbReference>
<gene>
    <name evidence="6" type="ORF">C5L39_04630</name>
</gene>
<evidence type="ECO:0000256" key="1">
    <source>
        <dbReference type="ARBA" id="ARBA00007534"/>
    </source>
</evidence>
<dbReference type="InterPro" id="IPR000675">
    <property type="entry name" value="Cutinase/axe"/>
</dbReference>
<reference evidence="6 7" key="1">
    <citation type="submission" date="2018-02" db="EMBL/GenBank/DDBJ databases">
        <title>Corynebacterium alimpuense sp. nov., a marine obligate actinomycete isolated from sediments of Valparaiso bay, Chile.</title>
        <authorList>
            <person name="Claverias F."/>
            <person name="Gonzales-Siles L."/>
            <person name="Salva-Serra F."/>
            <person name="Inganaes E."/>
            <person name="Molin K."/>
            <person name="Cumsille A."/>
            <person name="Undabarrena A."/>
            <person name="Couve E."/>
            <person name="Moore E.R.B."/>
            <person name="Gomila M."/>
            <person name="Camara B."/>
        </authorList>
    </citation>
    <scope>NUCLEOTIDE SEQUENCE [LARGE SCALE GENOMIC DNA]</scope>
    <source>
        <strain evidence="6 7">CCUG 69366</strain>
    </source>
</reference>
<dbReference type="OrthoDB" id="4457739at2"/>
<evidence type="ECO:0000256" key="3">
    <source>
        <dbReference type="ARBA" id="ARBA00022801"/>
    </source>
</evidence>
<dbReference type="PANTHER" id="PTHR33630:SF9">
    <property type="entry name" value="CUTINASE 4"/>
    <property type="match status" value="1"/>
</dbReference>
<dbReference type="GO" id="GO:0052689">
    <property type="term" value="F:carboxylic ester hydrolase activity"/>
    <property type="evidence" value="ECO:0007669"/>
    <property type="project" value="UniProtKB-KW"/>
</dbReference>
<sequence>MKMRSRALVATTTAFALIAGTFSPALAAEAPADGDDLCPSVVVVAARGSEQNEEFPPTSYAEGSPWVSNGFEGPNIKGFLKRAQQHHLDTTGESLMEDVLVMGLDDEIYPADFPVPKLAEDDEELETLEMVRRVQVLLAETPAQEIVGDSLQSFAKSLRSGVRGVRGMIEGYEASTGCAPGYILIGYSQGALVLAPHEKWLQESGRLVGSIYFGSPLVTAGDRTAIGTAAHGGMLKTSSENAPDSGNVNKLNYCLPDDFVCDLSVDAVSNGIQGASGGVHATYFLDGQTQPEDASVAERFAGWVSGYTSRS</sequence>
<keyword evidence="4" id="KW-1015">Disulfide bond</keyword>
<feature type="signal peptide" evidence="5">
    <location>
        <begin position="1"/>
        <end position="27"/>
    </location>
</feature>